<proteinExistence type="predicted"/>
<organism evidence="2 3">
    <name type="scientific">Lactuca virosa</name>
    <dbReference type="NCBI Taxonomy" id="75947"/>
    <lineage>
        <taxon>Eukaryota</taxon>
        <taxon>Viridiplantae</taxon>
        <taxon>Streptophyta</taxon>
        <taxon>Embryophyta</taxon>
        <taxon>Tracheophyta</taxon>
        <taxon>Spermatophyta</taxon>
        <taxon>Magnoliopsida</taxon>
        <taxon>eudicotyledons</taxon>
        <taxon>Gunneridae</taxon>
        <taxon>Pentapetalae</taxon>
        <taxon>asterids</taxon>
        <taxon>campanulids</taxon>
        <taxon>Asterales</taxon>
        <taxon>Asteraceae</taxon>
        <taxon>Cichorioideae</taxon>
        <taxon>Cichorieae</taxon>
        <taxon>Lactucinae</taxon>
        <taxon>Lactuca</taxon>
    </lineage>
</organism>
<evidence type="ECO:0000256" key="1">
    <source>
        <dbReference type="SAM" id="MobiDB-lite"/>
    </source>
</evidence>
<feature type="compositionally biased region" description="Polar residues" evidence="1">
    <location>
        <begin position="108"/>
        <end position="122"/>
    </location>
</feature>
<dbReference type="Proteomes" id="UP001157418">
    <property type="component" value="Unassembled WGS sequence"/>
</dbReference>
<evidence type="ECO:0000313" key="3">
    <source>
        <dbReference type="Proteomes" id="UP001157418"/>
    </source>
</evidence>
<sequence>MRYATDGDLPEEEKSNTLAGCDNEEEINYENTIPQMVETVEITQTINVGNLIHTGENVAHMEFAPKPRPEGMVDIEPIKNLVLLGCFCPFPNNPNSPFSFKTPACIHNTNSKKNSKSAGRTTNKQKRIKSPIQSNKQLPPSIHLS</sequence>
<comment type="caution">
    <text evidence="2">The sequence shown here is derived from an EMBL/GenBank/DDBJ whole genome shotgun (WGS) entry which is preliminary data.</text>
</comment>
<name>A0AAU9N1S9_9ASTR</name>
<dbReference type="EMBL" id="CAKMRJ010003334">
    <property type="protein sequence ID" value="CAH1433326.1"/>
    <property type="molecule type" value="Genomic_DNA"/>
</dbReference>
<dbReference type="AlphaFoldDB" id="A0AAU9N1S9"/>
<keyword evidence="3" id="KW-1185">Reference proteome</keyword>
<feature type="compositionally biased region" description="Polar residues" evidence="1">
    <location>
        <begin position="131"/>
        <end position="145"/>
    </location>
</feature>
<accession>A0AAU9N1S9</accession>
<reference evidence="2 3" key="1">
    <citation type="submission" date="2022-01" db="EMBL/GenBank/DDBJ databases">
        <authorList>
            <person name="Xiong W."/>
            <person name="Schranz E."/>
        </authorList>
    </citation>
    <scope>NUCLEOTIDE SEQUENCE [LARGE SCALE GENOMIC DNA]</scope>
</reference>
<protein>
    <submittedName>
        <fullName evidence="2">Uncharacterized protein</fullName>
    </submittedName>
</protein>
<evidence type="ECO:0000313" key="2">
    <source>
        <dbReference type="EMBL" id="CAH1433326.1"/>
    </source>
</evidence>
<gene>
    <name evidence="2" type="ORF">LVIROSA_LOCUS19921</name>
</gene>
<feature type="region of interest" description="Disordered" evidence="1">
    <location>
        <begin position="108"/>
        <end position="145"/>
    </location>
</feature>